<feature type="region of interest" description="Disordered" evidence="1">
    <location>
        <begin position="1"/>
        <end position="25"/>
    </location>
</feature>
<protein>
    <submittedName>
        <fullName evidence="2">Uncharacterized protein</fullName>
    </submittedName>
</protein>
<reference evidence="2 3" key="1">
    <citation type="submission" date="2019-03" db="EMBL/GenBank/DDBJ databases">
        <title>First draft genome of Liparis tanakae, snailfish: a comprehensive survey of snailfish specific genes.</title>
        <authorList>
            <person name="Kim W."/>
            <person name="Song I."/>
            <person name="Jeong J.-H."/>
            <person name="Kim D."/>
            <person name="Kim S."/>
            <person name="Ryu S."/>
            <person name="Song J.Y."/>
            <person name="Lee S.K."/>
        </authorList>
    </citation>
    <scope>NUCLEOTIDE SEQUENCE [LARGE SCALE GENOMIC DNA]</scope>
    <source>
        <tissue evidence="2">Muscle</tissue>
    </source>
</reference>
<feature type="compositionally biased region" description="Basic residues" evidence="1">
    <location>
        <begin position="1"/>
        <end position="14"/>
    </location>
</feature>
<dbReference type="Proteomes" id="UP000314294">
    <property type="component" value="Unassembled WGS sequence"/>
</dbReference>
<accession>A0A4Z2GI14</accession>
<name>A0A4Z2GI14_9TELE</name>
<gene>
    <name evidence="2" type="ORF">EYF80_036810</name>
</gene>
<comment type="caution">
    <text evidence="2">The sequence shown here is derived from an EMBL/GenBank/DDBJ whole genome shotgun (WGS) entry which is preliminary data.</text>
</comment>
<sequence>MPKRRIQTSKKKTPAPHTMPSAGSLLDPPVHAPCYCSESKGPCPETLAHVEEWLPPVEEWLPPVEEWLPPVEYTPESPLPLLS</sequence>
<evidence type="ECO:0000313" key="3">
    <source>
        <dbReference type="Proteomes" id="UP000314294"/>
    </source>
</evidence>
<evidence type="ECO:0000256" key="1">
    <source>
        <dbReference type="SAM" id="MobiDB-lite"/>
    </source>
</evidence>
<organism evidence="2 3">
    <name type="scientific">Liparis tanakae</name>
    <name type="common">Tanaka's snailfish</name>
    <dbReference type="NCBI Taxonomy" id="230148"/>
    <lineage>
        <taxon>Eukaryota</taxon>
        <taxon>Metazoa</taxon>
        <taxon>Chordata</taxon>
        <taxon>Craniata</taxon>
        <taxon>Vertebrata</taxon>
        <taxon>Euteleostomi</taxon>
        <taxon>Actinopterygii</taxon>
        <taxon>Neopterygii</taxon>
        <taxon>Teleostei</taxon>
        <taxon>Neoteleostei</taxon>
        <taxon>Acanthomorphata</taxon>
        <taxon>Eupercaria</taxon>
        <taxon>Perciformes</taxon>
        <taxon>Cottioidei</taxon>
        <taxon>Cottales</taxon>
        <taxon>Liparidae</taxon>
        <taxon>Liparis</taxon>
    </lineage>
</organism>
<dbReference type="EMBL" id="SRLO01000530">
    <property type="protein sequence ID" value="TNN53009.1"/>
    <property type="molecule type" value="Genomic_DNA"/>
</dbReference>
<keyword evidence="3" id="KW-1185">Reference proteome</keyword>
<evidence type="ECO:0000313" key="2">
    <source>
        <dbReference type="EMBL" id="TNN53009.1"/>
    </source>
</evidence>
<dbReference type="AlphaFoldDB" id="A0A4Z2GI14"/>
<proteinExistence type="predicted"/>